<feature type="transmembrane region" description="Helical" evidence="7">
    <location>
        <begin position="12"/>
        <end position="29"/>
    </location>
</feature>
<dbReference type="CDD" id="cd06173">
    <property type="entry name" value="MFS_MefA_like"/>
    <property type="match status" value="1"/>
</dbReference>
<dbReference type="AlphaFoldDB" id="I3YFZ1"/>
<feature type="transmembrane region" description="Helical" evidence="7">
    <location>
        <begin position="77"/>
        <end position="96"/>
    </location>
</feature>
<dbReference type="Proteomes" id="UP000006062">
    <property type="component" value="Chromosome"/>
</dbReference>
<dbReference type="Pfam" id="PF05977">
    <property type="entry name" value="MFS_3"/>
    <property type="match status" value="1"/>
</dbReference>
<comment type="subcellular location">
    <subcellularLocation>
        <location evidence="1">Cell membrane</location>
        <topology evidence="1">Multi-pass membrane protein</topology>
    </subcellularLocation>
</comment>
<evidence type="ECO:0000256" key="3">
    <source>
        <dbReference type="ARBA" id="ARBA00022475"/>
    </source>
</evidence>
<dbReference type="Gene3D" id="1.20.1250.20">
    <property type="entry name" value="MFS general substrate transporter like domains"/>
    <property type="match status" value="1"/>
</dbReference>
<keyword evidence="4 7" id="KW-0812">Transmembrane</keyword>
<dbReference type="STRING" id="765911.Thivi_4087"/>
<dbReference type="RefSeq" id="WP_014780294.1">
    <property type="nucleotide sequence ID" value="NC_018012.1"/>
</dbReference>
<evidence type="ECO:0000256" key="6">
    <source>
        <dbReference type="ARBA" id="ARBA00023136"/>
    </source>
</evidence>
<feature type="transmembrane region" description="Helical" evidence="7">
    <location>
        <begin position="257"/>
        <end position="275"/>
    </location>
</feature>
<feature type="transmembrane region" description="Helical" evidence="7">
    <location>
        <begin position="345"/>
        <end position="367"/>
    </location>
</feature>
<evidence type="ECO:0000259" key="8">
    <source>
        <dbReference type="PROSITE" id="PS50850"/>
    </source>
</evidence>
<dbReference type="PANTHER" id="PTHR23513">
    <property type="entry name" value="INTEGRAL MEMBRANE EFFLUX PROTEIN-RELATED"/>
    <property type="match status" value="1"/>
</dbReference>
<evidence type="ECO:0000256" key="2">
    <source>
        <dbReference type="ARBA" id="ARBA00022448"/>
    </source>
</evidence>
<dbReference type="eggNOG" id="COG2814">
    <property type="taxonomic scope" value="Bacteria"/>
</dbReference>
<dbReference type="HOGENOM" id="CLU_034180_11_2_6"/>
<dbReference type="GO" id="GO:0022857">
    <property type="term" value="F:transmembrane transporter activity"/>
    <property type="evidence" value="ECO:0007669"/>
    <property type="project" value="InterPro"/>
</dbReference>
<accession>I3YFZ1</accession>
<feature type="transmembrane region" description="Helical" evidence="7">
    <location>
        <begin position="141"/>
        <end position="162"/>
    </location>
</feature>
<evidence type="ECO:0000256" key="1">
    <source>
        <dbReference type="ARBA" id="ARBA00004651"/>
    </source>
</evidence>
<gene>
    <name evidence="9" type="ordered locus">Thivi_4087</name>
</gene>
<dbReference type="PANTHER" id="PTHR23513:SF11">
    <property type="entry name" value="STAPHYLOFERRIN A TRANSPORTER"/>
    <property type="match status" value="1"/>
</dbReference>
<evidence type="ECO:0000313" key="10">
    <source>
        <dbReference type="Proteomes" id="UP000006062"/>
    </source>
</evidence>
<evidence type="ECO:0000256" key="5">
    <source>
        <dbReference type="ARBA" id="ARBA00022989"/>
    </source>
</evidence>
<dbReference type="InterPro" id="IPR010290">
    <property type="entry name" value="TM_effector"/>
</dbReference>
<dbReference type="InterPro" id="IPR036259">
    <property type="entry name" value="MFS_trans_sf"/>
</dbReference>
<keyword evidence="6 7" id="KW-0472">Membrane</keyword>
<feature type="transmembrane region" description="Helical" evidence="7">
    <location>
        <begin position="223"/>
        <end position="245"/>
    </location>
</feature>
<feature type="transmembrane region" description="Helical" evidence="7">
    <location>
        <begin position="311"/>
        <end position="333"/>
    </location>
</feature>
<protein>
    <submittedName>
        <fullName evidence="9">Arabinose efflux permease family protein</fullName>
    </submittedName>
</protein>
<dbReference type="OrthoDB" id="9775268at2"/>
<proteinExistence type="predicted"/>
<feature type="transmembrane region" description="Helical" evidence="7">
    <location>
        <begin position="287"/>
        <end position="305"/>
    </location>
</feature>
<evidence type="ECO:0000256" key="4">
    <source>
        <dbReference type="ARBA" id="ARBA00022692"/>
    </source>
</evidence>
<dbReference type="InterPro" id="IPR020846">
    <property type="entry name" value="MFS_dom"/>
</dbReference>
<keyword evidence="3" id="KW-1003">Cell membrane</keyword>
<evidence type="ECO:0000313" key="9">
    <source>
        <dbReference type="EMBL" id="AFL75909.1"/>
    </source>
</evidence>
<evidence type="ECO:0000256" key="7">
    <source>
        <dbReference type="SAM" id="Phobius"/>
    </source>
</evidence>
<sequence length="415" mass="44503">MLTLLHTFRERDYRLFFAGQGLSLIGYWIQSTAFNWLLYQLTDSALMLGYLTALINLPVLLLLPFAGSLVDRFERRWLLIVLQTLFAILALALAVLAHFELLTLPLIVLMGCLMSVLTAFDSPSRQAIVPRLVRNRDNLPAAISLNSMLFNTARAIGPPLAGWVMAQTGPAPCFLLNALSYLFMIAALLLMCLAPPLQGAKTRRVQGALENLRFILAAPPLRYLLLSYTLVAVAAMSVYVMLPVWAGEVIGGGPQGLGWLMGGIGAGALIGAALIGAQREPARLWPMFRLAAVLLGLSLALLSIAHGFWLAMLATILLGLAYIAQGVAANTLLQLSIEDDHRAGVMAFYLLAVFGTIPVGNLLGGWLSQMLGLHGAALAGGIAVLAVTALFWPTSTRVIRDLAGSNGALVPSREP</sequence>
<dbReference type="KEGG" id="tvi:Thivi_4087"/>
<keyword evidence="2" id="KW-0813">Transport</keyword>
<feature type="transmembrane region" description="Helical" evidence="7">
    <location>
        <begin position="49"/>
        <end position="70"/>
    </location>
</feature>
<keyword evidence="5 7" id="KW-1133">Transmembrane helix</keyword>
<feature type="transmembrane region" description="Helical" evidence="7">
    <location>
        <begin position="373"/>
        <end position="392"/>
    </location>
</feature>
<reference evidence="9 10" key="1">
    <citation type="submission" date="2012-06" db="EMBL/GenBank/DDBJ databases">
        <title>Complete sequence of Thiocystis violascens DSM 198.</title>
        <authorList>
            <consortium name="US DOE Joint Genome Institute"/>
            <person name="Lucas S."/>
            <person name="Han J."/>
            <person name="Lapidus A."/>
            <person name="Cheng J.-F."/>
            <person name="Goodwin L."/>
            <person name="Pitluck S."/>
            <person name="Peters L."/>
            <person name="Ovchinnikova G."/>
            <person name="Teshima H."/>
            <person name="Detter J.C."/>
            <person name="Han C."/>
            <person name="Tapia R."/>
            <person name="Land M."/>
            <person name="Hauser L."/>
            <person name="Kyrpides N."/>
            <person name="Ivanova N."/>
            <person name="Pagani I."/>
            <person name="Vogl K."/>
            <person name="Liu Z."/>
            <person name="Frigaard N.-U."/>
            <person name="Bryant D."/>
            <person name="Woyke T."/>
        </authorList>
    </citation>
    <scope>NUCLEOTIDE SEQUENCE [LARGE SCALE GENOMIC DNA]</scope>
    <source>
        <strain evidence="10">ATCC 17096 / DSM 198 / 6111</strain>
    </source>
</reference>
<feature type="transmembrane region" description="Helical" evidence="7">
    <location>
        <begin position="174"/>
        <end position="194"/>
    </location>
</feature>
<feature type="domain" description="Major facilitator superfamily (MFS) profile" evidence="8">
    <location>
        <begin position="1"/>
        <end position="397"/>
    </location>
</feature>
<dbReference type="SUPFAM" id="SSF103473">
    <property type="entry name" value="MFS general substrate transporter"/>
    <property type="match status" value="1"/>
</dbReference>
<dbReference type="EMBL" id="CP003154">
    <property type="protein sequence ID" value="AFL75909.1"/>
    <property type="molecule type" value="Genomic_DNA"/>
</dbReference>
<dbReference type="PROSITE" id="PS50850">
    <property type="entry name" value="MFS"/>
    <property type="match status" value="1"/>
</dbReference>
<organism evidence="9 10">
    <name type="scientific">Thiocystis violascens (strain ATCC 17096 / DSM 198 / 6111)</name>
    <name type="common">Chromatium violascens</name>
    <dbReference type="NCBI Taxonomy" id="765911"/>
    <lineage>
        <taxon>Bacteria</taxon>
        <taxon>Pseudomonadati</taxon>
        <taxon>Pseudomonadota</taxon>
        <taxon>Gammaproteobacteria</taxon>
        <taxon>Chromatiales</taxon>
        <taxon>Chromatiaceae</taxon>
        <taxon>Thiocystis</taxon>
    </lineage>
</organism>
<name>I3YFZ1_THIV6</name>
<feature type="transmembrane region" description="Helical" evidence="7">
    <location>
        <begin position="102"/>
        <end position="120"/>
    </location>
</feature>
<dbReference type="GO" id="GO:0005886">
    <property type="term" value="C:plasma membrane"/>
    <property type="evidence" value="ECO:0007669"/>
    <property type="project" value="UniProtKB-SubCell"/>
</dbReference>
<keyword evidence="10" id="KW-1185">Reference proteome</keyword>